<evidence type="ECO:0000313" key="2">
    <source>
        <dbReference type="EMBL" id="KAF5891285.1"/>
    </source>
</evidence>
<feature type="compositionally biased region" description="Basic residues" evidence="1">
    <location>
        <begin position="472"/>
        <end position="483"/>
    </location>
</feature>
<dbReference type="OrthoDB" id="8916410at2759"/>
<feature type="compositionally biased region" description="Polar residues" evidence="1">
    <location>
        <begin position="211"/>
        <end position="220"/>
    </location>
</feature>
<accession>A0A8J4XAT8</accession>
<dbReference type="Proteomes" id="UP000727407">
    <property type="component" value="Unassembled WGS sequence"/>
</dbReference>
<feature type="region of interest" description="Disordered" evidence="1">
    <location>
        <begin position="332"/>
        <end position="399"/>
    </location>
</feature>
<feature type="region of interest" description="Disordered" evidence="1">
    <location>
        <begin position="472"/>
        <end position="519"/>
    </location>
</feature>
<evidence type="ECO:0000313" key="3">
    <source>
        <dbReference type="Proteomes" id="UP000727407"/>
    </source>
</evidence>
<reference evidence="2" key="1">
    <citation type="submission" date="2020-07" db="EMBL/GenBank/DDBJ databases">
        <title>Clarias magur genome sequencing, assembly and annotation.</title>
        <authorList>
            <person name="Kushwaha B."/>
            <person name="Kumar R."/>
            <person name="Das P."/>
            <person name="Joshi C.G."/>
            <person name="Kumar D."/>
            <person name="Nagpure N.S."/>
            <person name="Pandey M."/>
            <person name="Agarwal S."/>
            <person name="Srivastava S."/>
            <person name="Singh M."/>
            <person name="Sahoo L."/>
            <person name="Jayasankar P."/>
            <person name="Meher P.K."/>
            <person name="Koringa P.G."/>
            <person name="Iquebal M.A."/>
            <person name="Das S.P."/>
            <person name="Bit A."/>
            <person name="Patnaik S."/>
            <person name="Patel N."/>
            <person name="Shah T.M."/>
            <person name="Hinsu A."/>
            <person name="Jena J.K."/>
        </authorList>
    </citation>
    <scope>NUCLEOTIDE SEQUENCE</scope>
    <source>
        <strain evidence="2">CIFAMagur01</strain>
        <tissue evidence="2">Testis</tissue>
    </source>
</reference>
<dbReference type="AlphaFoldDB" id="A0A8J4XAT8"/>
<feature type="compositionally biased region" description="Basic and acidic residues" evidence="1">
    <location>
        <begin position="340"/>
        <end position="352"/>
    </location>
</feature>
<keyword evidence="3" id="KW-1185">Reference proteome</keyword>
<evidence type="ECO:0000256" key="1">
    <source>
        <dbReference type="SAM" id="MobiDB-lite"/>
    </source>
</evidence>
<organism evidence="2 3">
    <name type="scientific">Clarias magur</name>
    <name type="common">Asian catfish</name>
    <name type="synonym">Macropteronotus magur</name>
    <dbReference type="NCBI Taxonomy" id="1594786"/>
    <lineage>
        <taxon>Eukaryota</taxon>
        <taxon>Metazoa</taxon>
        <taxon>Chordata</taxon>
        <taxon>Craniata</taxon>
        <taxon>Vertebrata</taxon>
        <taxon>Euteleostomi</taxon>
        <taxon>Actinopterygii</taxon>
        <taxon>Neopterygii</taxon>
        <taxon>Teleostei</taxon>
        <taxon>Ostariophysi</taxon>
        <taxon>Siluriformes</taxon>
        <taxon>Clariidae</taxon>
        <taxon>Clarias</taxon>
    </lineage>
</organism>
<feature type="compositionally biased region" description="Basic and acidic residues" evidence="1">
    <location>
        <begin position="490"/>
        <end position="504"/>
    </location>
</feature>
<proteinExistence type="predicted"/>
<feature type="region of interest" description="Disordered" evidence="1">
    <location>
        <begin position="160"/>
        <end position="236"/>
    </location>
</feature>
<protein>
    <submittedName>
        <fullName evidence="2">Uncharacterized protein</fullName>
    </submittedName>
</protein>
<gene>
    <name evidence="2" type="ORF">DAT39_019010</name>
</gene>
<name>A0A8J4XAT8_CLAMG</name>
<comment type="caution">
    <text evidence="2">The sequence shown here is derived from an EMBL/GenBank/DDBJ whole genome shotgun (WGS) entry which is preliminary data.</text>
</comment>
<dbReference type="EMBL" id="QNUK01000599">
    <property type="protein sequence ID" value="KAF5891285.1"/>
    <property type="molecule type" value="Genomic_DNA"/>
</dbReference>
<sequence>MRRRLGVSPAHFSRRAWILHTCDEATQARRSWRRISCGIRSYVRRPEGSLVFLPFRSLMRSPCPRAMPKPSDGIPFDRSATSKLWSFSVSQGLHLRASDQERASSPKGMRKYDFRLLTPSTLGSFQRRGLAGSIMLSSGAQTNGSPLMACGKRCMLSLRPERCGGKDENEESEEAEEREREGSTSNGVEDEPRTAGQGKKRAQSGIVRSRVTVTPDTRPSTAPAHTRAGWSDLNPLTPDQSRMLWTTSENGHTLDSTSNGNPVLHLYLPSYHAAPRKEADEALDVGADGQDGRIAEIQTQEHLEVLNDENRNHDVAGGSRPPDVVEVIAAIKAESGQMGKMEEDDKDSERSQRGSQNDDDQHGVRENSYDIVQEPSEERSTVEEEACSGKPDGSSQPMGAGHEYVLAAIQKTTKLKSGAAHVRKSETNSTRRLTLPAPVLLFPGKLARTHSSPAPSVPPSFYSSSLGHHIRTAHTPERHRAKTRPTGVGFDKRAANPETRRPPSLDRTGSWHVLKKEPRGITGRRTKIMSSEWWGALPCKTKTTKTFEWGPRGPRETKSVCELHVRTSRWRGSE</sequence>
<feature type="compositionally biased region" description="Basic and acidic residues" evidence="1">
    <location>
        <begin position="359"/>
        <end position="368"/>
    </location>
</feature>